<dbReference type="HOGENOM" id="CLU_021058_0_0_1"/>
<reference evidence="2 3" key="1">
    <citation type="journal article" date="2012" name="Eukaryot. Cell">
        <title>Draft genome sequence of CBS 2479, the standard type strain of Trichosporon asahii.</title>
        <authorList>
            <person name="Yang R.Y."/>
            <person name="Li H.T."/>
            <person name="Zhu H."/>
            <person name="Zhou G.P."/>
            <person name="Wang M."/>
            <person name="Wang L."/>
        </authorList>
    </citation>
    <scope>NUCLEOTIDE SEQUENCE [LARGE SCALE GENOMIC DNA]</scope>
    <source>
        <strain evidence="3">ATCC 90039 / CBS 2479 / JCM 2466 / KCTC 7840 / NCYC 2677 / UAMH 7654</strain>
    </source>
</reference>
<dbReference type="Proteomes" id="UP000002748">
    <property type="component" value="Unassembled WGS sequence"/>
</dbReference>
<feature type="region of interest" description="Disordered" evidence="1">
    <location>
        <begin position="203"/>
        <end position="254"/>
    </location>
</feature>
<dbReference type="RefSeq" id="XP_014176354.1">
    <property type="nucleotide sequence ID" value="XM_014320879.1"/>
</dbReference>
<dbReference type="OrthoDB" id="2586454at2759"/>
<accession>J6END2</accession>
<dbReference type="GeneID" id="25989182"/>
<comment type="caution">
    <text evidence="2">The sequence shown here is derived from an EMBL/GenBank/DDBJ whole genome shotgun (WGS) entry which is preliminary data.</text>
</comment>
<protein>
    <recommendedName>
        <fullName evidence="4">Arrestin-like N-terminal domain-containing protein</fullName>
    </recommendedName>
</protein>
<dbReference type="AlphaFoldDB" id="J6END2"/>
<evidence type="ECO:0000256" key="1">
    <source>
        <dbReference type="SAM" id="MobiDB-lite"/>
    </source>
</evidence>
<name>J6END2_TRIAS</name>
<evidence type="ECO:0008006" key="4">
    <source>
        <dbReference type="Google" id="ProtNLM"/>
    </source>
</evidence>
<organism evidence="2 3">
    <name type="scientific">Trichosporon asahii var. asahii (strain ATCC 90039 / CBS 2479 / JCM 2466 / KCTC 7840 / NBRC 103889/ NCYC 2677 / UAMH 7654)</name>
    <name type="common">Yeast</name>
    <dbReference type="NCBI Taxonomy" id="1186058"/>
    <lineage>
        <taxon>Eukaryota</taxon>
        <taxon>Fungi</taxon>
        <taxon>Dikarya</taxon>
        <taxon>Basidiomycota</taxon>
        <taxon>Agaricomycotina</taxon>
        <taxon>Tremellomycetes</taxon>
        <taxon>Trichosporonales</taxon>
        <taxon>Trichosporonaceae</taxon>
        <taxon>Trichosporon</taxon>
    </lineage>
</organism>
<evidence type="ECO:0000313" key="3">
    <source>
        <dbReference type="Proteomes" id="UP000002748"/>
    </source>
</evidence>
<proteinExistence type="predicted"/>
<evidence type="ECO:0000313" key="2">
    <source>
        <dbReference type="EMBL" id="EJT45864.1"/>
    </source>
</evidence>
<sequence length="620" mass="66851">MSKLPLPDHHPSRILFTEYDDAPSSSSSSASSTPMSVLRYLSQPKAASSRTARGTSDTPTLTLRVPNYGILFVPVPEQPSGEFEEAKPREDHVLAGELEVQLRDARRVKRIRVGLKTVMIADFGGKKLDEDVLFERKVEMIGGNSEGLWLPSGSQKFKFSIIVPANHPVHDWHPNAKITHHLYAELEGLPNAAAAPPRVGSSSSLFSFMGGKRSSPPHSSRPSRSGSPAPGSAGPRVGSPPRSGTSTPVSATSAAAGPMAIEAALAGLQVATGRSGISTAPTSPVGSPGAEVDDPIHKMQASSMSITRQEVFPQAPAYESKGEPEWLTGTVHTKRSIMLMYNPDPQGGVTEYDDCANGYAPGLGIWNARFSSDVWTVCAVMKFRFSLDSIPPTATIFTVRLALEQTHTIVSPRDAGGEAKKVITTRHFALQESGRRPPQGTIYPGKDYIAAWRGPAAGGKEVCGPDGGKFSIDTNVRLPKDDVARPTTPEGVVTPITVTHKLLLEVFFSVYGEDDRGKPLKNPGPGGLRMLRVSRPAMIPSCSMIPPILNLPTYEAHVHDPLASDDPVEAAREDIGWEWCACGQKLEDMEARMRSHGIMDECSRNRISADDKIWAERGHR</sequence>
<dbReference type="EMBL" id="ALBS01000320">
    <property type="protein sequence ID" value="EJT45864.1"/>
    <property type="molecule type" value="Genomic_DNA"/>
</dbReference>
<dbReference type="VEuPathDB" id="FungiDB:A1Q1_05670"/>
<gene>
    <name evidence="2" type="ORF">A1Q1_05670</name>
</gene>
<dbReference type="KEGG" id="tasa:A1Q1_05670"/>